<dbReference type="Proteomes" id="UP000319210">
    <property type="component" value="Unassembled WGS sequence"/>
</dbReference>
<dbReference type="CDD" id="cd05466">
    <property type="entry name" value="PBP2_LTTR_substrate"/>
    <property type="match status" value="1"/>
</dbReference>
<dbReference type="InterPro" id="IPR036390">
    <property type="entry name" value="WH_DNA-bd_sf"/>
</dbReference>
<evidence type="ECO:0000256" key="2">
    <source>
        <dbReference type="ARBA" id="ARBA00023015"/>
    </source>
</evidence>
<gene>
    <name evidence="6" type="ORF">SCA03_22590</name>
</gene>
<dbReference type="PROSITE" id="PS50931">
    <property type="entry name" value="HTH_LYSR"/>
    <property type="match status" value="1"/>
</dbReference>
<evidence type="ECO:0000313" key="6">
    <source>
        <dbReference type="EMBL" id="GEB49708.1"/>
    </source>
</evidence>
<sequence length="313" mass="33321">MKLSQCSAFVAVAETESFTRAGLRLGISQSAVSHAVAALEKELGVALLRRERGGVVLTPEGGRALKHARAVTRHAELVALRARDARADDGPLRVATVPTFAAQLLPRLMAELAATGRGSDLTVREADDKQICRWLQAGVVDVGITYSAPPGMITAPLVRETLYALVSRDHPLADARVVPYEQVARLPLIVPAWDPEAAVLRALREAEGGPLFSHHIRDTNTVLCMVGEGLGATILPDTVLPATLPGLRVLRLAPGRSRQLSLSTRAAEGGEGRGRAFAAAAREIAGRRLRELRDSAASQTDVVVGMADRRVLS</sequence>
<dbReference type="PRINTS" id="PR00039">
    <property type="entry name" value="HTHLYSR"/>
</dbReference>
<dbReference type="GO" id="GO:0032993">
    <property type="term" value="C:protein-DNA complex"/>
    <property type="evidence" value="ECO:0007669"/>
    <property type="project" value="TreeGrafter"/>
</dbReference>
<dbReference type="PANTHER" id="PTHR30346">
    <property type="entry name" value="TRANSCRIPTIONAL DUAL REGULATOR HCAR-RELATED"/>
    <property type="match status" value="1"/>
</dbReference>
<protein>
    <submittedName>
        <fullName evidence="6">LysR family transcriptional regulator</fullName>
    </submittedName>
</protein>
<dbReference type="Pfam" id="PF03466">
    <property type="entry name" value="LysR_substrate"/>
    <property type="match status" value="1"/>
</dbReference>
<dbReference type="PANTHER" id="PTHR30346:SF28">
    <property type="entry name" value="HTH-TYPE TRANSCRIPTIONAL REGULATOR CYNR"/>
    <property type="match status" value="1"/>
</dbReference>
<keyword evidence="3" id="KW-0238">DNA-binding</keyword>
<dbReference type="Pfam" id="PF00126">
    <property type="entry name" value="HTH_1"/>
    <property type="match status" value="1"/>
</dbReference>
<dbReference type="RefSeq" id="WP_086816894.1">
    <property type="nucleotide sequence ID" value="NZ_BJMM01000008.1"/>
</dbReference>
<dbReference type="Gene3D" id="3.40.190.10">
    <property type="entry name" value="Periplasmic binding protein-like II"/>
    <property type="match status" value="2"/>
</dbReference>
<evidence type="ECO:0000259" key="5">
    <source>
        <dbReference type="PROSITE" id="PS50931"/>
    </source>
</evidence>
<evidence type="ECO:0000256" key="1">
    <source>
        <dbReference type="ARBA" id="ARBA00009437"/>
    </source>
</evidence>
<dbReference type="AlphaFoldDB" id="A0A4Y3QZ41"/>
<name>A0A4Y3QZ41_STRCI</name>
<feature type="domain" description="HTH lysR-type" evidence="5">
    <location>
        <begin position="1"/>
        <end position="58"/>
    </location>
</feature>
<dbReference type="SUPFAM" id="SSF46785">
    <property type="entry name" value="Winged helix' DNA-binding domain"/>
    <property type="match status" value="1"/>
</dbReference>
<dbReference type="EMBL" id="BJMM01000008">
    <property type="protein sequence ID" value="GEB49708.1"/>
    <property type="molecule type" value="Genomic_DNA"/>
</dbReference>
<dbReference type="SUPFAM" id="SSF53850">
    <property type="entry name" value="Periplasmic binding protein-like II"/>
    <property type="match status" value="1"/>
</dbReference>
<dbReference type="InterPro" id="IPR036388">
    <property type="entry name" value="WH-like_DNA-bd_sf"/>
</dbReference>
<keyword evidence="7" id="KW-1185">Reference proteome</keyword>
<dbReference type="GO" id="GO:0003677">
    <property type="term" value="F:DNA binding"/>
    <property type="evidence" value="ECO:0007669"/>
    <property type="project" value="UniProtKB-KW"/>
</dbReference>
<dbReference type="FunFam" id="1.10.10.10:FF:000001">
    <property type="entry name" value="LysR family transcriptional regulator"/>
    <property type="match status" value="1"/>
</dbReference>
<reference evidence="6 7" key="1">
    <citation type="submission" date="2019-06" db="EMBL/GenBank/DDBJ databases">
        <title>Whole genome shotgun sequence of Streptomyces cacaoi subsp. cacaoi NBRC 12748.</title>
        <authorList>
            <person name="Hosoyama A."/>
            <person name="Uohara A."/>
            <person name="Ohji S."/>
            <person name="Ichikawa N."/>
        </authorList>
    </citation>
    <scope>NUCLEOTIDE SEQUENCE [LARGE SCALE GENOMIC DNA]</scope>
    <source>
        <strain evidence="6 7">NBRC 12748</strain>
    </source>
</reference>
<dbReference type="Gene3D" id="1.10.10.10">
    <property type="entry name" value="Winged helix-like DNA-binding domain superfamily/Winged helix DNA-binding domain"/>
    <property type="match status" value="1"/>
</dbReference>
<dbReference type="InterPro" id="IPR000847">
    <property type="entry name" value="LysR_HTH_N"/>
</dbReference>
<dbReference type="GO" id="GO:0003700">
    <property type="term" value="F:DNA-binding transcription factor activity"/>
    <property type="evidence" value="ECO:0007669"/>
    <property type="project" value="InterPro"/>
</dbReference>
<accession>A0A4Y3QZ41</accession>
<evidence type="ECO:0000256" key="4">
    <source>
        <dbReference type="ARBA" id="ARBA00023163"/>
    </source>
</evidence>
<organism evidence="6 7">
    <name type="scientific">Streptomyces cacaoi</name>
    <dbReference type="NCBI Taxonomy" id="1898"/>
    <lineage>
        <taxon>Bacteria</taxon>
        <taxon>Bacillati</taxon>
        <taxon>Actinomycetota</taxon>
        <taxon>Actinomycetes</taxon>
        <taxon>Kitasatosporales</taxon>
        <taxon>Streptomycetaceae</taxon>
        <taxon>Streptomyces</taxon>
    </lineage>
</organism>
<dbReference type="OrthoDB" id="3461141at2"/>
<keyword evidence="4" id="KW-0804">Transcription</keyword>
<comment type="caution">
    <text evidence="6">The sequence shown here is derived from an EMBL/GenBank/DDBJ whole genome shotgun (WGS) entry which is preliminary data.</text>
</comment>
<comment type="similarity">
    <text evidence="1">Belongs to the LysR transcriptional regulatory family.</text>
</comment>
<proteinExistence type="inferred from homology"/>
<evidence type="ECO:0000313" key="7">
    <source>
        <dbReference type="Proteomes" id="UP000319210"/>
    </source>
</evidence>
<evidence type="ECO:0000256" key="3">
    <source>
        <dbReference type="ARBA" id="ARBA00023125"/>
    </source>
</evidence>
<dbReference type="InterPro" id="IPR005119">
    <property type="entry name" value="LysR_subst-bd"/>
</dbReference>
<keyword evidence="2" id="KW-0805">Transcription regulation</keyword>